<dbReference type="PATRIC" id="fig|649747.3.peg.2782"/>
<evidence type="ECO:0000313" key="5">
    <source>
        <dbReference type="Proteomes" id="UP000016511"/>
    </source>
</evidence>
<dbReference type="InterPro" id="IPR008863">
    <property type="entry name" value="Toxic_anion-R_TelA"/>
</dbReference>
<feature type="region of interest" description="Disordered" evidence="3">
    <location>
        <begin position="1"/>
        <end position="27"/>
    </location>
</feature>
<name>U1Y9N5_ANEAE</name>
<proteinExistence type="inferred from homology"/>
<feature type="compositionally biased region" description="Basic and acidic residues" evidence="3">
    <location>
        <begin position="1"/>
        <end position="14"/>
    </location>
</feature>
<dbReference type="Pfam" id="PF05816">
    <property type="entry name" value="TelA"/>
    <property type="match status" value="1"/>
</dbReference>
<reference evidence="4 5" key="1">
    <citation type="submission" date="2013-08" db="EMBL/GenBank/DDBJ databases">
        <authorList>
            <person name="Weinstock G."/>
            <person name="Sodergren E."/>
            <person name="Wylie T."/>
            <person name="Fulton L."/>
            <person name="Fulton R."/>
            <person name="Fronick C."/>
            <person name="O'Laughlin M."/>
            <person name="Godfrey J."/>
            <person name="Miner T."/>
            <person name="Herter B."/>
            <person name="Appelbaum E."/>
            <person name="Cordes M."/>
            <person name="Lek S."/>
            <person name="Wollam A."/>
            <person name="Pepin K.H."/>
            <person name="Palsikar V.B."/>
            <person name="Mitreva M."/>
            <person name="Wilson R.K."/>
        </authorList>
    </citation>
    <scope>NUCLEOTIDE SEQUENCE [LARGE SCALE GENOMIC DNA]</scope>
    <source>
        <strain evidence="4 5">ATCC 12856</strain>
    </source>
</reference>
<dbReference type="EMBL" id="AWSJ01000188">
    <property type="protein sequence ID" value="ERI08847.1"/>
    <property type="molecule type" value="Genomic_DNA"/>
</dbReference>
<dbReference type="PANTHER" id="PTHR38432:SF1">
    <property type="entry name" value="TELA-LIKE PROTEIN SAOUHSC_01408"/>
    <property type="match status" value="1"/>
</dbReference>
<protein>
    <submittedName>
        <fullName evidence="4">Toxic anion resistance protein TelA</fullName>
    </submittedName>
</protein>
<dbReference type="HOGENOM" id="CLU_032111_0_0_9"/>
<comment type="caution">
    <text evidence="4">The sequence shown here is derived from an EMBL/GenBank/DDBJ whole genome shotgun (WGS) entry which is preliminary data.</text>
</comment>
<sequence>MLGREERQRMEYSTKDPVSTSDANPSLSLEQKIRVKELARLISPAHPHTLVHYGADMQDKLARLADNMLNQVRSHQAEEQIGAILHALLDKLREINPDELLTPQRGFIARLFGGSSAKVKQKLLVRCQRTNHEMERMADTLERLRHQMLRDTTMLDVLYAKNREYFNELNVYIAAAREKLEEVREHMIPILRETAEKSGNDPLQIQKLMDMERFADRLEQKLQDLLISQTIALQTAPQIRLIQENHGILMEKIHSSVLSTIPLWKSQMVILLSLLRQQDALIVQRQTSQAVGEALKRNTEVLQKNARKTFDEQERTTAELSAFKETQEELMAVLEETLHIQQEGSEKRRRIEQELGHIEQRTGDKSKHTSHII</sequence>
<dbReference type="PIRSF" id="PIRSF026508">
    <property type="entry name" value="TelA"/>
    <property type="match status" value="1"/>
</dbReference>
<evidence type="ECO:0000313" key="4">
    <source>
        <dbReference type="EMBL" id="ERI08847.1"/>
    </source>
</evidence>
<dbReference type="STRING" id="649747.HMPREF0083_03078"/>
<organism evidence="4 5">
    <name type="scientific">Aneurinibacillus aneurinilyticus ATCC 12856</name>
    <dbReference type="NCBI Taxonomy" id="649747"/>
    <lineage>
        <taxon>Bacteria</taxon>
        <taxon>Bacillati</taxon>
        <taxon>Bacillota</taxon>
        <taxon>Bacilli</taxon>
        <taxon>Bacillales</taxon>
        <taxon>Paenibacillaceae</taxon>
        <taxon>Aneurinibacillus group</taxon>
        <taxon>Aneurinibacillus</taxon>
    </lineage>
</organism>
<feature type="compositionally biased region" description="Polar residues" evidence="3">
    <location>
        <begin position="16"/>
        <end position="27"/>
    </location>
</feature>
<keyword evidence="5" id="KW-1185">Reference proteome</keyword>
<dbReference type="eggNOG" id="COG3853">
    <property type="taxonomic scope" value="Bacteria"/>
</dbReference>
<dbReference type="PANTHER" id="PTHR38432">
    <property type="entry name" value="TELA-LIKE PROTEIN SAOUHSC_01408"/>
    <property type="match status" value="1"/>
</dbReference>
<gene>
    <name evidence="4" type="ORF">HMPREF0083_03078</name>
</gene>
<evidence type="ECO:0000256" key="1">
    <source>
        <dbReference type="ARBA" id="ARBA00005541"/>
    </source>
</evidence>
<evidence type="ECO:0000256" key="3">
    <source>
        <dbReference type="SAM" id="MobiDB-lite"/>
    </source>
</evidence>
<dbReference type="AlphaFoldDB" id="U1Y9N5"/>
<comment type="similarity">
    <text evidence="1 2">Belongs to the TelA family.</text>
</comment>
<accession>U1Y9N5</accession>
<dbReference type="Proteomes" id="UP000016511">
    <property type="component" value="Unassembled WGS sequence"/>
</dbReference>
<evidence type="ECO:0000256" key="2">
    <source>
        <dbReference type="PIRNR" id="PIRNR026508"/>
    </source>
</evidence>